<name>S7TBB4_9BACT</name>
<dbReference type="Pfam" id="PF12706">
    <property type="entry name" value="Lactamase_B_2"/>
    <property type="match status" value="1"/>
</dbReference>
<organism evidence="2 3">
    <name type="scientific">Alkalidesulfovibrio alkalitolerans DSM 16529</name>
    <dbReference type="NCBI Taxonomy" id="1121439"/>
    <lineage>
        <taxon>Bacteria</taxon>
        <taxon>Pseudomonadati</taxon>
        <taxon>Thermodesulfobacteriota</taxon>
        <taxon>Desulfovibrionia</taxon>
        <taxon>Desulfovibrionales</taxon>
        <taxon>Desulfovibrionaceae</taxon>
        <taxon>Alkalidesulfovibrio</taxon>
    </lineage>
</organism>
<gene>
    <name evidence="2" type="ORF">dsat_0095</name>
</gene>
<dbReference type="SUPFAM" id="SSF56281">
    <property type="entry name" value="Metallo-hydrolase/oxidoreductase"/>
    <property type="match status" value="1"/>
</dbReference>
<dbReference type="OrthoDB" id="9800940at2"/>
<proteinExistence type="predicted"/>
<comment type="caution">
    <text evidence="2">The sequence shown here is derived from an EMBL/GenBank/DDBJ whole genome shotgun (WGS) entry which is preliminary data.</text>
</comment>
<reference evidence="2 3" key="1">
    <citation type="journal article" date="2013" name="Genome Announc.">
        <title>Draft genome sequences for three mercury-methylating, sulfate-reducing bacteria.</title>
        <authorList>
            <person name="Brown S.D."/>
            <person name="Hurt R.A.Jr."/>
            <person name="Gilmour C.C."/>
            <person name="Elias D.A."/>
        </authorList>
    </citation>
    <scope>NUCLEOTIDE SEQUENCE [LARGE SCALE GENOMIC DNA]</scope>
    <source>
        <strain evidence="2 3">DSM 16529</strain>
    </source>
</reference>
<dbReference type="GO" id="GO:0042781">
    <property type="term" value="F:3'-tRNA processing endoribonuclease activity"/>
    <property type="evidence" value="ECO:0007669"/>
    <property type="project" value="TreeGrafter"/>
</dbReference>
<dbReference type="Proteomes" id="UP000014975">
    <property type="component" value="Unassembled WGS sequence"/>
</dbReference>
<dbReference type="STRING" id="1121439.dsat_0095"/>
<dbReference type="eggNOG" id="COG1234">
    <property type="taxonomic scope" value="Bacteria"/>
</dbReference>
<dbReference type="PANTHER" id="PTHR46018">
    <property type="entry name" value="ZINC PHOSPHODIESTERASE ELAC PROTEIN 1"/>
    <property type="match status" value="1"/>
</dbReference>
<evidence type="ECO:0000259" key="1">
    <source>
        <dbReference type="Pfam" id="PF12706"/>
    </source>
</evidence>
<evidence type="ECO:0000313" key="3">
    <source>
        <dbReference type="Proteomes" id="UP000014975"/>
    </source>
</evidence>
<dbReference type="PANTHER" id="PTHR46018:SF2">
    <property type="entry name" value="ZINC PHOSPHODIESTERASE ELAC PROTEIN 1"/>
    <property type="match status" value="1"/>
</dbReference>
<dbReference type="Gene3D" id="3.60.15.10">
    <property type="entry name" value="Ribonuclease Z/Hydroxyacylglutathione hydrolase-like"/>
    <property type="match status" value="1"/>
</dbReference>
<protein>
    <submittedName>
        <fullName evidence="2">Beta-lactamase domain-containing protein</fullName>
    </submittedName>
</protein>
<accession>S7TBB4</accession>
<dbReference type="PATRIC" id="fig|1121439.3.peg.1314"/>
<sequence>MRICFCGVGEAVDERLPNTSLYCDAGPGTPGLLLDCGFTGAHALFAAVPEAADTLIGVWISHFHGDHWFGLPALLVRLHVDGRTAPLHLIGQPGVRERVETLVPMAYGILPRLAFPLVFHEAAPGASLDLGPFTLSFALAGHPEPALAVRVQDAAGASAFYSGDGRPTPESLELARGASLVVHEAFSLHGEVEGHGTVVTACAFAREAGAKALAVVHVRREERHARAAEIREMLAAEKGLAAFMPEPGDWREVRP</sequence>
<evidence type="ECO:0000313" key="2">
    <source>
        <dbReference type="EMBL" id="EPR34447.1"/>
    </source>
</evidence>
<dbReference type="InterPro" id="IPR036866">
    <property type="entry name" value="RibonucZ/Hydroxyglut_hydro"/>
</dbReference>
<dbReference type="RefSeq" id="WP_020885501.1">
    <property type="nucleotide sequence ID" value="NZ_ATHI01000011.1"/>
</dbReference>
<feature type="domain" description="Metallo-beta-lactamase" evidence="1">
    <location>
        <begin position="32"/>
        <end position="217"/>
    </location>
</feature>
<dbReference type="AlphaFoldDB" id="S7TBB4"/>
<dbReference type="EMBL" id="ATHI01000011">
    <property type="protein sequence ID" value="EPR34447.1"/>
    <property type="molecule type" value="Genomic_DNA"/>
</dbReference>
<keyword evidence="3" id="KW-1185">Reference proteome</keyword>
<dbReference type="InterPro" id="IPR001279">
    <property type="entry name" value="Metallo-B-lactamas"/>
</dbReference>